<evidence type="ECO:0000313" key="1">
    <source>
        <dbReference type="EMBL" id="GAW25542.1"/>
    </source>
</evidence>
<proteinExistence type="predicted"/>
<accession>A0A1S8A6C6</accession>
<reference evidence="1" key="1">
    <citation type="submission" date="2016-03" db="EMBL/GenBank/DDBJ databases">
        <title>Draft genome sequence of Rosellinia necatrix.</title>
        <authorList>
            <person name="Kanematsu S."/>
        </authorList>
    </citation>
    <scope>NUCLEOTIDE SEQUENCE [LARGE SCALE GENOMIC DNA]</scope>
    <source>
        <strain evidence="1">W97</strain>
    </source>
</reference>
<organism evidence="1">
    <name type="scientific">Rosellinia necatrix</name>
    <name type="common">White root-rot fungus</name>
    <dbReference type="NCBI Taxonomy" id="77044"/>
    <lineage>
        <taxon>Eukaryota</taxon>
        <taxon>Fungi</taxon>
        <taxon>Dikarya</taxon>
        <taxon>Ascomycota</taxon>
        <taxon>Pezizomycotina</taxon>
        <taxon>Sordariomycetes</taxon>
        <taxon>Xylariomycetidae</taxon>
        <taxon>Xylariales</taxon>
        <taxon>Xylariaceae</taxon>
        <taxon>Rosellinia</taxon>
    </lineage>
</organism>
<name>A0A1S8A6C6_ROSNE</name>
<protein>
    <submittedName>
        <fullName evidence="1">Uncharacterized protein</fullName>
    </submittedName>
</protein>
<dbReference type="EMBL" id="DF977453">
    <property type="protein sequence ID" value="GAW25542.1"/>
    <property type="molecule type" value="Genomic_DNA"/>
</dbReference>
<evidence type="ECO:0000313" key="2">
    <source>
        <dbReference type="Proteomes" id="UP000054516"/>
    </source>
</evidence>
<sequence length="53" mass="5713">MIPLYLLSPLVLNVSFTSHALERLDVNTPDPDPSAFLVLVSQVPGGFYGSPRA</sequence>
<dbReference type="Proteomes" id="UP000054516">
    <property type="component" value="Unassembled WGS sequence"/>
</dbReference>
<gene>
    <name evidence="1" type="ORF">SAMD00023353_0802080</name>
</gene>
<dbReference type="AlphaFoldDB" id="A0A1S8A6C6"/>
<keyword evidence="2" id="KW-1185">Reference proteome</keyword>